<proteinExistence type="predicted"/>
<accession>A0A8J7L0J9</accession>
<feature type="transmembrane region" description="Helical" evidence="1">
    <location>
        <begin position="86"/>
        <end position="106"/>
    </location>
</feature>
<evidence type="ECO:0000256" key="1">
    <source>
        <dbReference type="SAM" id="Phobius"/>
    </source>
</evidence>
<sequence>MRDKLKLYVPIIILALLFYMMITTPHSRALGDILLEVIGLKAWTDGHDGMHLTVIYFGTLFLIILLRSNSSSAMKPNNKRKHKIIIFICTVITIYLVHSALIQNMMGNSVGLNSIAIAPSGNTYEYKIVEGEIEEFKFEFKLTNYSEEVKQFSIVGFNDNIAGIEMYNKQREIVQFEIHGKETRIYKIDLGNYIIEVKGIGKIKNYASRGIINSLLLLNDNGNETEIVKLRDMGIDK</sequence>
<keyword evidence="1" id="KW-1133">Transmembrane helix</keyword>
<comment type="caution">
    <text evidence="2">The sequence shown here is derived from an EMBL/GenBank/DDBJ whole genome shotgun (WGS) entry which is preliminary data.</text>
</comment>
<evidence type="ECO:0000313" key="2">
    <source>
        <dbReference type="EMBL" id="MBH1942573.1"/>
    </source>
</evidence>
<evidence type="ECO:0000313" key="3">
    <source>
        <dbReference type="Proteomes" id="UP000623269"/>
    </source>
</evidence>
<keyword evidence="1" id="KW-0472">Membrane</keyword>
<dbReference type="Proteomes" id="UP000623269">
    <property type="component" value="Unassembled WGS sequence"/>
</dbReference>
<name>A0A8J7L0J9_9FIRM</name>
<gene>
    <name evidence="2" type="ORF">I5677_16900</name>
</gene>
<dbReference type="EMBL" id="JAEAGR010000029">
    <property type="protein sequence ID" value="MBH1942573.1"/>
    <property type="molecule type" value="Genomic_DNA"/>
</dbReference>
<organism evidence="2 3">
    <name type="scientific">Mobilitalea sibirica</name>
    <dbReference type="NCBI Taxonomy" id="1462919"/>
    <lineage>
        <taxon>Bacteria</taxon>
        <taxon>Bacillati</taxon>
        <taxon>Bacillota</taxon>
        <taxon>Clostridia</taxon>
        <taxon>Lachnospirales</taxon>
        <taxon>Lachnospiraceae</taxon>
        <taxon>Mobilitalea</taxon>
    </lineage>
</organism>
<dbReference type="RefSeq" id="WP_197662826.1">
    <property type="nucleotide sequence ID" value="NZ_JAEAGR010000029.1"/>
</dbReference>
<feature type="transmembrane region" description="Helical" evidence="1">
    <location>
        <begin position="49"/>
        <end position="66"/>
    </location>
</feature>
<dbReference type="AlphaFoldDB" id="A0A8J7L0J9"/>
<feature type="transmembrane region" description="Helical" evidence="1">
    <location>
        <begin position="7"/>
        <end position="29"/>
    </location>
</feature>
<keyword evidence="1" id="KW-0812">Transmembrane</keyword>
<keyword evidence="3" id="KW-1185">Reference proteome</keyword>
<protein>
    <submittedName>
        <fullName evidence="2">Uncharacterized protein</fullName>
    </submittedName>
</protein>
<reference evidence="2" key="1">
    <citation type="submission" date="2020-12" db="EMBL/GenBank/DDBJ databases">
        <title>M. sibirica DSM 26468T genome.</title>
        <authorList>
            <person name="Thieme N."/>
            <person name="Rettenmaier R."/>
            <person name="Zverlov V."/>
            <person name="Liebl W."/>
        </authorList>
    </citation>
    <scope>NUCLEOTIDE SEQUENCE</scope>
    <source>
        <strain evidence="2">DSM 26468</strain>
    </source>
</reference>